<proteinExistence type="predicted"/>
<evidence type="ECO:0000313" key="3">
    <source>
        <dbReference type="EMBL" id="GGM40143.1"/>
    </source>
</evidence>
<reference evidence="3" key="2">
    <citation type="submission" date="2020-09" db="EMBL/GenBank/DDBJ databases">
        <authorList>
            <person name="Sun Q."/>
            <person name="Zhou Y."/>
        </authorList>
    </citation>
    <scope>NUCLEOTIDE SEQUENCE</scope>
    <source>
        <strain evidence="3">CGMCC 4.5737</strain>
    </source>
</reference>
<gene>
    <name evidence="3" type="ORF">GCM10012275_08870</name>
</gene>
<feature type="compositionally biased region" description="Basic and acidic residues" evidence="1">
    <location>
        <begin position="106"/>
        <end position="128"/>
    </location>
</feature>
<comment type="caution">
    <text evidence="3">The sequence shown here is derived from an EMBL/GenBank/DDBJ whole genome shotgun (WGS) entry which is preliminary data.</text>
</comment>
<evidence type="ECO:0000259" key="2">
    <source>
        <dbReference type="Pfam" id="PF13936"/>
    </source>
</evidence>
<sequence>MPSAPTFQAHGTDLFPGMCGTNSAPNPLNRADASSLAQRGEVSRGLAADLSFRAIATGLGRPSPTVSRELTGSDGRAGYRAAWSRAWCPKPTKLSRLPGLAAMVEEKLERDGRHSGSRDGCDAEKENTHSSPTLNL</sequence>
<reference evidence="3" key="1">
    <citation type="journal article" date="2014" name="Int. J. Syst. Evol. Microbiol.">
        <title>Complete genome sequence of Corynebacterium casei LMG S-19264T (=DSM 44701T), isolated from a smear-ripened cheese.</title>
        <authorList>
            <consortium name="US DOE Joint Genome Institute (JGI-PGF)"/>
            <person name="Walter F."/>
            <person name="Albersmeier A."/>
            <person name="Kalinowski J."/>
            <person name="Ruckert C."/>
        </authorList>
    </citation>
    <scope>NUCLEOTIDE SEQUENCE</scope>
    <source>
        <strain evidence="3">CGMCC 4.5737</strain>
    </source>
</reference>
<dbReference type="Proteomes" id="UP000637578">
    <property type="component" value="Unassembled WGS sequence"/>
</dbReference>
<dbReference type="Pfam" id="PF13936">
    <property type="entry name" value="HTH_38"/>
    <property type="match status" value="1"/>
</dbReference>
<dbReference type="InterPro" id="IPR025246">
    <property type="entry name" value="IS30-like_HTH"/>
</dbReference>
<name>A0A8J3C6F1_9PSEU</name>
<organism evidence="3 4">
    <name type="scientific">Longimycelium tulufanense</name>
    <dbReference type="NCBI Taxonomy" id="907463"/>
    <lineage>
        <taxon>Bacteria</taxon>
        <taxon>Bacillati</taxon>
        <taxon>Actinomycetota</taxon>
        <taxon>Actinomycetes</taxon>
        <taxon>Pseudonocardiales</taxon>
        <taxon>Pseudonocardiaceae</taxon>
        <taxon>Longimycelium</taxon>
    </lineage>
</organism>
<feature type="domain" description="Transposase IS30-like HTH" evidence="2">
    <location>
        <begin position="35"/>
        <end position="70"/>
    </location>
</feature>
<keyword evidence="4" id="KW-1185">Reference proteome</keyword>
<evidence type="ECO:0000313" key="4">
    <source>
        <dbReference type="Proteomes" id="UP000637578"/>
    </source>
</evidence>
<dbReference type="AlphaFoldDB" id="A0A8J3C6F1"/>
<evidence type="ECO:0000256" key="1">
    <source>
        <dbReference type="SAM" id="MobiDB-lite"/>
    </source>
</evidence>
<accession>A0A8J3C6F1</accession>
<protein>
    <recommendedName>
        <fullName evidence="2">Transposase IS30-like HTH domain-containing protein</fullName>
    </recommendedName>
</protein>
<dbReference type="EMBL" id="BMMK01000002">
    <property type="protein sequence ID" value="GGM40143.1"/>
    <property type="molecule type" value="Genomic_DNA"/>
</dbReference>
<feature type="region of interest" description="Disordered" evidence="1">
    <location>
        <begin position="106"/>
        <end position="136"/>
    </location>
</feature>